<keyword evidence="2" id="KW-1185">Reference proteome</keyword>
<protein>
    <submittedName>
        <fullName evidence="1">Uncharacterized protein</fullName>
    </submittedName>
</protein>
<sequence>MVSYLEEVFKSMLEGFEGQERVSKLFSKCTISKDQTRDELEEKLAKYTEKPTLPPTVGLPYCLIVSTDGHLYAQSHQEGTSDPTRMNLNETLRSMQQSIEGLARQFQSFARDVEELKKGKSSATVEQRRWKKRSPEGRGYHRPQEKFPRYEAWHEDNLYEDYGDNPNVGLNSRTNIFKGGADNVNRTSQSLLEAKSGPITRSQRRKLNALEDNGIVAYLEEALKSMLEAYLTADGRPYPTIVGRFPDGQPIEHCTYRRHVDEYIEFN</sequence>
<reference evidence="2" key="1">
    <citation type="journal article" date="2023" name="Nat. Plants">
        <title>Single-cell RNA sequencing provides a high-resolution roadmap for understanding the multicellular compartmentation of specialized metabolism.</title>
        <authorList>
            <person name="Sun S."/>
            <person name="Shen X."/>
            <person name="Li Y."/>
            <person name="Li Y."/>
            <person name="Wang S."/>
            <person name="Li R."/>
            <person name="Zhang H."/>
            <person name="Shen G."/>
            <person name="Guo B."/>
            <person name="Wei J."/>
            <person name="Xu J."/>
            <person name="St-Pierre B."/>
            <person name="Chen S."/>
            <person name="Sun C."/>
        </authorList>
    </citation>
    <scope>NUCLEOTIDE SEQUENCE [LARGE SCALE GENOMIC DNA]</scope>
</reference>
<gene>
    <name evidence="1" type="ORF">M9H77_03222</name>
</gene>
<evidence type="ECO:0000313" key="2">
    <source>
        <dbReference type="Proteomes" id="UP001060085"/>
    </source>
</evidence>
<name>A0ACC0CAK3_CATRO</name>
<proteinExistence type="predicted"/>
<accession>A0ACC0CAK3</accession>
<dbReference type="EMBL" id="CM044701">
    <property type="protein sequence ID" value="KAI5681994.1"/>
    <property type="molecule type" value="Genomic_DNA"/>
</dbReference>
<dbReference type="Proteomes" id="UP001060085">
    <property type="component" value="Linkage Group LG01"/>
</dbReference>
<evidence type="ECO:0000313" key="1">
    <source>
        <dbReference type="EMBL" id="KAI5681994.1"/>
    </source>
</evidence>
<comment type="caution">
    <text evidence="1">The sequence shown here is derived from an EMBL/GenBank/DDBJ whole genome shotgun (WGS) entry which is preliminary data.</text>
</comment>
<organism evidence="1 2">
    <name type="scientific">Catharanthus roseus</name>
    <name type="common">Madagascar periwinkle</name>
    <name type="synonym">Vinca rosea</name>
    <dbReference type="NCBI Taxonomy" id="4058"/>
    <lineage>
        <taxon>Eukaryota</taxon>
        <taxon>Viridiplantae</taxon>
        <taxon>Streptophyta</taxon>
        <taxon>Embryophyta</taxon>
        <taxon>Tracheophyta</taxon>
        <taxon>Spermatophyta</taxon>
        <taxon>Magnoliopsida</taxon>
        <taxon>eudicotyledons</taxon>
        <taxon>Gunneridae</taxon>
        <taxon>Pentapetalae</taxon>
        <taxon>asterids</taxon>
        <taxon>lamiids</taxon>
        <taxon>Gentianales</taxon>
        <taxon>Apocynaceae</taxon>
        <taxon>Rauvolfioideae</taxon>
        <taxon>Vinceae</taxon>
        <taxon>Catharanthinae</taxon>
        <taxon>Catharanthus</taxon>
    </lineage>
</organism>